<evidence type="ECO:0000313" key="2">
    <source>
        <dbReference type="Proteomes" id="UP000676336"/>
    </source>
</evidence>
<gene>
    <name evidence="1" type="ORF">SMN809_LOCUS58727</name>
</gene>
<accession>A0A8S3E9W4</accession>
<name>A0A8S3E9W4_9BILA</name>
<protein>
    <submittedName>
        <fullName evidence="1">Uncharacterized protein</fullName>
    </submittedName>
</protein>
<evidence type="ECO:0000313" key="1">
    <source>
        <dbReference type="EMBL" id="CAF5042683.1"/>
    </source>
</evidence>
<dbReference type="EMBL" id="CAJOBI010221546">
    <property type="protein sequence ID" value="CAF5042683.1"/>
    <property type="molecule type" value="Genomic_DNA"/>
</dbReference>
<comment type="caution">
    <text evidence="1">The sequence shown here is derived from an EMBL/GenBank/DDBJ whole genome shotgun (WGS) entry which is preliminary data.</text>
</comment>
<feature type="non-terminal residue" evidence="1">
    <location>
        <position position="39"/>
    </location>
</feature>
<organism evidence="1 2">
    <name type="scientific">Rotaria magnacalcarata</name>
    <dbReference type="NCBI Taxonomy" id="392030"/>
    <lineage>
        <taxon>Eukaryota</taxon>
        <taxon>Metazoa</taxon>
        <taxon>Spiralia</taxon>
        <taxon>Gnathifera</taxon>
        <taxon>Rotifera</taxon>
        <taxon>Eurotatoria</taxon>
        <taxon>Bdelloidea</taxon>
        <taxon>Philodinida</taxon>
        <taxon>Philodinidae</taxon>
        <taxon>Rotaria</taxon>
    </lineage>
</organism>
<reference evidence="1" key="1">
    <citation type="submission" date="2021-02" db="EMBL/GenBank/DDBJ databases">
        <authorList>
            <person name="Nowell W R."/>
        </authorList>
    </citation>
    <scope>NUCLEOTIDE SEQUENCE</scope>
</reference>
<sequence length="39" mass="4857">MKITEELEKVKSKELLHDWKEDYRSTQQQLRRKRLVKGK</sequence>
<proteinExistence type="predicted"/>
<dbReference type="Proteomes" id="UP000676336">
    <property type="component" value="Unassembled WGS sequence"/>
</dbReference>
<dbReference type="AlphaFoldDB" id="A0A8S3E9W4"/>